<accession>A0ABU6Z270</accession>
<dbReference type="EMBL" id="JASCZI010271868">
    <property type="protein sequence ID" value="MED6216066.1"/>
    <property type="molecule type" value="Genomic_DNA"/>
</dbReference>
<gene>
    <name evidence="2" type="ORF">PIB30_004096</name>
</gene>
<feature type="compositionally biased region" description="Polar residues" evidence="1">
    <location>
        <begin position="1"/>
        <end position="16"/>
    </location>
</feature>
<feature type="region of interest" description="Disordered" evidence="1">
    <location>
        <begin position="1"/>
        <end position="43"/>
    </location>
</feature>
<protein>
    <submittedName>
        <fullName evidence="2">Uncharacterized protein</fullName>
    </submittedName>
</protein>
<evidence type="ECO:0000313" key="3">
    <source>
        <dbReference type="Proteomes" id="UP001341840"/>
    </source>
</evidence>
<proteinExistence type="predicted"/>
<reference evidence="2 3" key="1">
    <citation type="journal article" date="2023" name="Plants (Basel)">
        <title>Bridging the Gap: Combining Genomics and Transcriptomics Approaches to Understand Stylosanthes scabra, an Orphan Legume from the Brazilian Caatinga.</title>
        <authorList>
            <person name="Ferreira-Neto J.R.C."/>
            <person name="da Silva M.D."/>
            <person name="Binneck E."/>
            <person name="de Melo N.F."/>
            <person name="da Silva R.H."/>
            <person name="de Melo A.L.T.M."/>
            <person name="Pandolfi V."/>
            <person name="Bustamante F.O."/>
            <person name="Brasileiro-Vidal A.C."/>
            <person name="Benko-Iseppon A.M."/>
        </authorList>
    </citation>
    <scope>NUCLEOTIDE SEQUENCE [LARGE SCALE GENOMIC DNA]</scope>
    <source>
        <tissue evidence="2">Leaves</tissue>
    </source>
</reference>
<name>A0ABU6Z270_9FABA</name>
<organism evidence="2 3">
    <name type="scientific">Stylosanthes scabra</name>
    <dbReference type="NCBI Taxonomy" id="79078"/>
    <lineage>
        <taxon>Eukaryota</taxon>
        <taxon>Viridiplantae</taxon>
        <taxon>Streptophyta</taxon>
        <taxon>Embryophyta</taxon>
        <taxon>Tracheophyta</taxon>
        <taxon>Spermatophyta</taxon>
        <taxon>Magnoliopsida</taxon>
        <taxon>eudicotyledons</taxon>
        <taxon>Gunneridae</taxon>
        <taxon>Pentapetalae</taxon>
        <taxon>rosids</taxon>
        <taxon>fabids</taxon>
        <taxon>Fabales</taxon>
        <taxon>Fabaceae</taxon>
        <taxon>Papilionoideae</taxon>
        <taxon>50 kb inversion clade</taxon>
        <taxon>dalbergioids sensu lato</taxon>
        <taxon>Dalbergieae</taxon>
        <taxon>Pterocarpus clade</taxon>
        <taxon>Stylosanthes</taxon>
    </lineage>
</organism>
<dbReference type="SUPFAM" id="SSF56219">
    <property type="entry name" value="DNase I-like"/>
    <property type="match status" value="1"/>
</dbReference>
<comment type="caution">
    <text evidence="2">The sequence shown here is derived from an EMBL/GenBank/DDBJ whole genome shotgun (WGS) entry which is preliminary data.</text>
</comment>
<dbReference type="Proteomes" id="UP001341840">
    <property type="component" value="Unassembled WGS sequence"/>
</dbReference>
<evidence type="ECO:0000256" key="1">
    <source>
        <dbReference type="SAM" id="MobiDB-lite"/>
    </source>
</evidence>
<dbReference type="Gene3D" id="3.60.10.10">
    <property type="entry name" value="Endonuclease/exonuclease/phosphatase"/>
    <property type="match status" value="1"/>
</dbReference>
<sequence>MDQKENQAQLLHQDSQCLIGPTQEKGGLSSNGVDSDPMESDSCPYPPGFGPCAIMGHVHRAAHDDTDVVESTPLTQLERNVCPPNHELLNPNQMLSGAAGEIDEREEAIAAKRICEKGGILFKPRNDDDLLVRLAGRKVQRKERAIKRSKLGSQNWCQNGINGKSLSTRIMRRIDPDFLRLVETKMEVVDEGDEGGRWLLVVGFVRENNFRSAIGVVYGPHVKEDKVVFWEELRAVKEEIGVPLMLGGDFNEILKQEDMRGCSSLSQNTLC</sequence>
<keyword evidence="3" id="KW-1185">Reference proteome</keyword>
<evidence type="ECO:0000313" key="2">
    <source>
        <dbReference type="EMBL" id="MED6216066.1"/>
    </source>
</evidence>
<dbReference type="InterPro" id="IPR036691">
    <property type="entry name" value="Endo/exonu/phosph_ase_sf"/>
</dbReference>